<keyword evidence="4" id="KW-1185">Reference proteome</keyword>
<organism evidence="3 4">
    <name type="scientific">Oopsacas minuta</name>
    <dbReference type="NCBI Taxonomy" id="111878"/>
    <lineage>
        <taxon>Eukaryota</taxon>
        <taxon>Metazoa</taxon>
        <taxon>Porifera</taxon>
        <taxon>Hexactinellida</taxon>
        <taxon>Hexasterophora</taxon>
        <taxon>Lyssacinosida</taxon>
        <taxon>Leucopsacidae</taxon>
        <taxon>Oopsacas</taxon>
    </lineage>
</organism>
<dbReference type="PROSITE" id="PS50088">
    <property type="entry name" value="ANK_REPEAT"/>
    <property type="match status" value="2"/>
</dbReference>
<reference evidence="3 4" key="1">
    <citation type="journal article" date="2023" name="BMC Biol.">
        <title>The compact genome of the sponge Oopsacas minuta (Hexactinellida) is lacking key metazoan core genes.</title>
        <authorList>
            <person name="Santini S."/>
            <person name="Schenkelaars Q."/>
            <person name="Jourda C."/>
            <person name="Duchesne M."/>
            <person name="Belahbib H."/>
            <person name="Rocher C."/>
            <person name="Selva M."/>
            <person name="Riesgo A."/>
            <person name="Vervoort M."/>
            <person name="Leys S.P."/>
            <person name="Kodjabachian L."/>
            <person name="Le Bivic A."/>
            <person name="Borchiellini C."/>
            <person name="Claverie J.M."/>
            <person name="Renard E."/>
        </authorList>
    </citation>
    <scope>NUCLEOTIDE SEQUENCE [LARGE SCALE GENOMIC DNA]</scope>
    <source>
        <strain evidence="3">SPO-2</strain>
    </source>
</reference>
<feature type="repeat" description="ANK" evidence="1">
    <location>
        <begin position="537"/>
        <end position="563"/>
    </location>
</feature>
<dbReference type="InterPro" id="IPR038227">
    <property type="entry name" value="PUFD_som_sf"/>
</dbReference>
<dbReference type="Pfam" id="PF12796">
    <property type="entry name" value="Ank_2"/>
    <property type="match status" value="1"/>
</dbReference>
<feature type="region of interest" description="Disordered" evidence="2">
    <location>
        <begin position="373"/>
        <end position="395"/>
    </location>
</feature>
<dbReference type="SMART" id="SM00248">
    <property type="entry name" value="ANK"/>
    <property type="match status" value="3"/>
</dbReference>
<dbReference type="EMBL" id="JAKMXF010000325">
    <property type="protein sequence ID" value="KAI6648792.1"/>
    <property type="molecule type" value="Genomic_DNA"/>
</dbReference>
<dbReference type="SUPFAM" id="SSF48403">
    <property type="entry name" value="Ankyrin repeat"/>
    <property type="match status" value="1"/>
</dbReference>
<feature type="compositionally biased region" description="Polar residues" evidence="2">
    <location>
        <begin position="374"/>
        <end position="395"/>
    </location>
</feature>
<dbReference type="InterPro" id="IPR042334">
    <property type="entry name" value="ANKRD31"/>
</dbReference>
<dbReference type="PROSITE" id="PS50297">
    <property type="entry name" value="ANK_REP_REGION"/>
    <property type="match status" value="2"/>
</dbReference>
<evidence type="ECO:0000313" key="3">
    <source>
        <dbReference type="EMBL" id="KAI6648792.1"/>
    </source>
</evidence>
<accession>A0AAV7JJ31</accession>
<protein>
    <submittedName>
        <fullName evidence="3">Uncharacterized protein</fullName>
    </submittedName>
</protein>
<dbReference type="InterPro" id="IPR036770">
    <property type="entry name" value="Ankyrin_rpt-contain_sf"/>
</dbReference>
<keyword evidence="1" id="KW-0040">ANK repeat</keyword>
<name>A0AAV7JJ31_9METZ</name>
<gene>
    <name evidence="3" type="ORF">LOD99_7055</name>
</gene>
<feature type="repeat" description="ANK" evidence="1">
    <location>
        <begin position="504"/>
        <end position="536"/>
    </location>
</feature>
<dbReference type="AlphaFoldDB" id="A0AAV7JJ31"/>
<proteinExistence type="predicted"/>
<dbReference type="PRINTS" id="PR01415">
    <property type="entry name" value="ANKYRIN"/>
</dbReference>
<feature type="region of interest" description="Disordered" evidence="2">
    <location>
        <begin position="273"/>
        <end position="294"/>
    </location>
</feature>
<evidence type="ECO:0000313" key="4">
    <source>
        <dbReference type="Proteomes" id="UP001165289"/>
    </source>
</evidence>
<evidence type="ECO:0000256" key="2">
    <source>
        <dbReference type="SAM" id="MobiDB-lite"/>
    </source>
</evidence>
<dbReference type="Gene3D" id="3.10.260.40">
    <property type="entry name" value="BCL-6 corepressor, PCGF1 binding domain"/>
    <property type="match status" value="1"/>
</dbReference>
<dbReference type="PANTHER" id="PTHR24176">
    <property type="entry name" value="ANKYRIN REPEAT DOMAIN-CONTAINING PROTEIN 31-RELATED"/>
    <property type="match status" value="1"/>
</dbReference>
<evidence type="ECO:0000256" key="1">
    <source>
        <dbReference type="PROSITE-ProRule" id="PRU00023"/>
    </source>
</evidence>
<dbReference type="PANTHER" id="PTHR24176:SF14">
    <property type="entry name" value="ANKYRIN REPEAT DOMAIN-CONTAINING PROTEIN 31"/>
    <property type="match status" value="1"/>
</dbReference>
<dbReference type="InterPro" id="IPR002110">
    <property type="entry name" value="Ankyrin_rpt"/>
</dbReference>
<comment type="caution">
    <text evidence="3">The sequence shown here is derived from an EMBL/GenBank/DDBJ whole genome shotgun (WGS) entry which is preliminary data.</text>
</comment>
<sequence length="756" mass="84495">MSQFPPLYSWPIPPTPLAYPHLSSDSIILPRSKESNVCSNYSLPSFPIPKPSASTFSDISTTNFQQHASQMQELGTPHRPTEDEVYLQSLWSLDFPVQRSSTCKFRSSLHLSLKHPPLASSFLSKGILQDGSVRTAELSGFKAQSINNSIINTKSDNNLNYRGSVSTHLEREEMISLIPPPKSLPHNPPPVNNTITINCQHLNPKKDTIQMFDQDPQYNSIYNLNPDPIPVSVTKRQNTVSLFCKLENLNSADQLNLSPEQSQLNSSEITKVAISSPPHPNDTPNNSPSPIVVKLPRKRSLPFSESDSSEEELPEVKFVSESLDDCCFIVSTTTTRMARELKLSPSNVPLTGPGLQAACELYISPQCIKHEESQNSSRAITNEDTTPLPSQSFQQRISPIATEDSTEIRENVSDIQNHCKQNLNKRMRRTPLLSVTKAKTSPIIAINSLPSPRLLSPRKNFLNRSGTNKYGDTLLHRLSQAGQLEAVRRAVMEQQIPVNAQDNAGWTALHEACSSGHLEVAVFLLEHGANPNIASNDGTAPVHDAVTSGDLDFLKLLISYGADPLVYQGDVSPLDMDTDDHIHSYLREIAIQSGHYHPGLPIFPDTPTSPTSLIQPAHLFDSRQTLGIDLNKLKLNKPDDIEQDLFYISPVFETRHEPFLPTYFLPISIKPGCKFMGNFYFLPELLKHLGITHKDLLTLLPDVYIFKFLRCEFLTHNAVNTQFPLHFFPETEMLEFVVETILLQRLLGINIQNMEI</sequence>
<dbReference type="Gene3D" id="1.25.40.20">
    <property type="entry name" value="Ankyrin repeat-containing domain"/>
    <property type="match status" value="1"/>
</dbReference>
<dbReference type="Proteomes" id="UP001165289">
    <property type="component" value="Unassembled WGS sequence"/>
</dbReference>